<dbReference type="Proteomes" id="UP000242287">
    <property type="component" value="Unassembled WGS sequence"/>
</dbReference>
<proteinExistence type="predicted"/>
<sequence>MDPTDLARWTRFAVKGGIGKCTALCDCVAERDGDLMFLKHDEITVLMQLPDKDGVYLASSGYCEGVVGRFRGADVQFHGKLKRPVMTKRSSVNTAKSPSP</sequence>
<gene>
    <name evidence="1" type="ORF">AMATHDRAFT_95115</name>
</gene>
<dbReference type="Gene3D" id="2.30.30.40">
    <property type="entry name" value="SH3 Domains"/>
    <property type="match status" value="1"/>
</dbReference>
<evidence type="ECO:0008006" key="3">
    <source>
        <dbReference type="Google" id="ProtNLM"/>
    </source>
</evidence>
<name>A0A2A9NGB2_9AGAR</name>
<dbReference type="InterPro" id="IPR036028">
    <property type="entry name" value="SH3-like_dom_sf"/>
</dbReference>
<feature type="non-terminal residue" evidence="1">
    <location>
        <position position="100"/>
    </location>
</feature>
<dbReference type="SUPFAM" id="SSF50044">
    <property type="entry name" value="SH3-domain"/>
    <property type="match status" value="1"/>
</dbReference>
<dbReference type="EMBL" id="KZ302167">
    <property type="protein sequence ID" value="PFH46683.1"/>
    <property type="molecule type" value="Genomic_DNA"/>
</dbReference>
<evidence type="ECO:0000313" key="1">
    <source>
        <dbReference type="EMBL" id="PFH46683.1"/>
    </source>
</evidence>
<keyword evidence="2" id="KW-1185">Reference proteome</keyword>
<evidence type="ECO:0000313" key="2">
    <source>
        <dbReference type="Proteomes" id="UP000242287"/>
    </source>
</evidence>
<dbReference type="OrthoDB" id="159449at2759"/>
<dbReference type="AlphaFoldDB" id="A0A2A9NGB2"/>
<accession>A0A2A9NGB2</accession>
<protein>
    <recommendedName>
        <fullName evidence="3">SH3 domain-containing protein</fullName>
    </recommendedName>
</protein>
<reference evidence="1 2" key="1">
    <citation type="submission" date="2014-02" db="EMBL/GenBank/DDBJ databases">
        <title>Transposable element dynamics among asymbiotic and ectomycorrhizal Amanita fungi.</title>
        <authorList>
            <consortium name="DOE Joint Genome Institute"/>
            <person name="Hess J."/>
            <person name="Skrede I."/>
            <person name="Wolfe B."/>
            <person name="LaButti K."/>
            <person name="Ohm R.A."/>
            <person name="Grigoriev I.V."/>
            <person name="Pringle A."/>
        </authorList>
    </citation>
    <scope>NUCLEOTIDE SEQUENCE [LARGE SCALE GENOMIC DNA]</scope>
    <source>
        <strain evidence="1 2">SKay4041</strain>
    </source>
</reference>
<organism evidence="1 2">
    <name type="scientific">Amanita thiersii Skay4041</name>
    <dbReference type="NCBI Taxonomy" id="703135"/>
    <lineage>
        <taxon>Eukaryota</taxon>
        <taxon>Fungi</taxon>
        <taxon>Dikarya</taxon>
        <taxon>Basidiomycota</taxon>
        <taxon>Agaricomycotina</taxon>
        <taxon>Agaricomycetes</taxon>
        <taxon>Agaricomycetidae</taxon>
        <taxon>Agaricales</taxon>
        <taxon>Pluteineae</taxon>
        <taxon>Amanitaceae</taxon>
        <taxon>Amanita</taxon>
    </lineage>
</organism>